<dbReference type="Proteomes" id="UP000317327">
    <property type="component" value="Unassembled WGS sequence"/>
</dbReference>
<feature type="region of interest" description="Disordered" evidence="1">
    <location>
        <begin position="1"/>
        <end position="24"/>
    </location>
</feature>
<dbReference type="EMBL" id="SCFV01000015">
    <property type="protein sequence ID" value="TRO11731.1"/>
    <property type="molecule type" value="Genomic_DNA"/>
</dbReference>
<dbReference type="AlphaFoldDB" id="A0ABD7RR66"/>
<organism evidence="2 3">
    <name type="scientific">Ectopseudomonas mendocina</name>
    <name type="common">Pseudomonas mendocina</name>
    <dbReference type="NCBI Taxonomy" id="300"/>
    <lineage>
        <taxon>Bacteria</taxon>
        <taxon>Pseudomonadati</taxon>
        <taxon>Pseudomonadota</taxon>
        <taxon>Gammaproteobacteria</taxon>
        <taxon>Pseudomonadales</taxon>
        <taxon>Pseudomonadaceae</taxon>
        <taxon>Ectopseudomonas</taxon>
    </lineage>
</organism>
<accession>A0ABD7RR66</accession>
<sequence>MAEVQHTLSGAGAPSAAPPSIGAHYTDTLTGDQYQAHGTNGPEDWGPSLVRQGYAEFSGEGGTFTMQPWHSIVEVFGTGTVLVGTPFNLQLPAVPVGASRAVDVISWSIHESNHLIFRGHGAEALAWARFIGQEPDGAVFENGELKVPMSHDYALRAYLIRLATPEVPAGELGLTVAVLSASQAPIG</sequence>
<proteinExistence type="predicted"/>
<evidence type="ECO:0008006" key="4">
    <source>
        <dbReference type="Google" id="ProtNLM"/>
    </source>
</evidence>
<gene>
    <name evidence="2" type="ORF">EQ836_23850</name>
</gene>
<dbReference type="RefSeq" id="WP_143503023.1">
    <property type="nucleotide sequence ID" value="NZ_SCFV01000015.1"/>
</dbReference>
<evidence type="ECO:0000256" key="1">
    <source>
        <dbReference type="SAM" id="MobiDB-lite"/>
    </source>
</evidence>
<feature type="compositionally biased region" description="Low complexity" evidence="1">
    <location>
        <begin position="9"/>
        <end position="23"/>
    </location>
</feature>
<protein>
    <recommendedName>
        <fullName evidence="4">DUF3237 domain-containing protein</fullName>
    </recommendedName>
</protein>
<reference evidence="2 3" key="1">
    <citation type="submission" date="2019-01" db="EMBL/GenBank/DDBJ databases">
        <title>Whole genome shotgun sequencing of Pseudomonas spp. isolated by its ability to degrade furfural.</title>
        <authorList>
            <person name="Donoso R."/>
            <person name="Farkas C."/>
            <person name="Villegas P."/>
            <person name="Gonzales-Toro F."/>
            <person name="Guajardo-Parra M."/>
            <person name="Araya-Nail M."/>
            <person name="Morgante V."/>
            <person name="Perez-Pantoja D."/>
        </authorList>
    </citation>
    <scope>NUCLEOTIDE SEQUENCE [LARGE SCALE GENOMIC DNA]</scope>
    <source>
        <strain evidence="2 3">VN231</strain>
    </source>
</reference>
<comment type="caution">
    <text evidence="2">The sequence shown here is derived from an EMBL/GenBank/DDBJ whole genome shotgun (WGS) entry which is preliminary data.</text>
</comment>
<name>A0ABD7RR66_ECTME</name>
<evidence type="ECO:0000313" key="2">
    <source>
        <dbReference type="EMBL" id="TRO11731.1"/>
    </source>
</evidence>
<evidence type="ECO:0000313" key="3">
    <source>
        <dbReference type="Proteomes" id="UP000317327"/>
    </source>
</evidence>